<dbReference type="InterPro" id="IPR050229">
    <property type="entry name" value="GlpE_sulfurtransferase"/>
</dbReference>
<dbReference type="PATRIC" id="fig|1616.3.peg.1183"/>
<dbReference type="PROSITE" id="PS50206">
    <property type="entry name" value="RHODANESE_3"/>
    <property type="match status" value="1"/>
</dbReference>
<evidence type="ECO:0000313" key="3">
    <source>
        <dbReference type="Proteomes" id="UP000051655"/>
    </source>
</evidence>
<dbReference type="Pfam" id="PF00581">
    <property type="entry name" value="Rhodanese"/>
    <property type="match status" value="1"/>
</dbReference>
<gene>
    <name evidence="2" type="ORF">IV73_GL001150</name>
</gene>
<accession>A0A0R2JFX0</accession>
<name>A0A0R2JFX0_9LACO</name>
<organism evidence="2 3">
    <name type="scientific">Weissella kandleri</name>
    <dbReference type="NCBI Taxonomy" id="1616"/>
    <lineage>
        <taxon>Bacteria</taxon>
        <taxon>Bacillati</taxon>
        <taxon>Bacillota</taxon>
        <taxon>Bacilli</taxon>
        <taxon>Lactobacillales</taxon>
        <taxon>Lactobacillaceae</taxon>
        <taxon>Weissella</taxon>
    </lineage>
</organism>
<feature type="domain" description="Rhodanese" evidence="1">
    <location>
        <begin position="42"/>
        <end position="126"/>
    </location>
</feature>
<dbReference type="SMART" id="SM00450">
    <property type="entry name" value="RHOD"/>
    <property type="match status" value="1"/>
</dbReference>
<sequence>MWYTLIAILVIYLLITFGLRAWTRWSLNRNATLLESEAFEQASHNGQIIDLRDAADFKFKHVLGARNIPLQFLLQDNTAIRQDKPVYLVDQDNQGAEKMVRKLKKQGYQDIYVLKGGMAKYTGRTK</sequence>
<dbReference type="EMBL" id="JQBP01000006">
    <property type="protein sequence ID" value="KRN74742.1"/>
    <property type="molecule type" value="Genomic_DNA"/>
</dbReference>
<evidence type="ECO:0000259" key="1">
    <source>
        <dbReference type="PROSITE" id="PS50206"/>
    </source>
</evidence>
<proteinExistence type="predicted"/>
<dbReference type="OrthoDB" id="9808735at2"/>
<dbReference type="InterPro" id="IPR036873">
    <property type="entry name" value="Rhodanese-like_dom_sf"/>
</dbReference>
<dbReference type="RefSeq" id="WP_057756097.1">
    <property type="nucleotide sequence ID" value="NZ_JQBP01000006.1"/>
</dbReference>
<dbReference type="SUPFAM" id="SSF52821">
    <property type="entry name" value="Rhodanese/Cell cycle control phosphatase"/>
    <property type="match status" value="1"/>
</dbReference>
<comment type="caution">
    <text evidence="2">The sequence shown here is derived from an EMBL/GenBank/DDBJ whole genome shotgun (WGS) entry which is preliminary data.</text>
</comment>
<keyword evidence="3" id="KW-1185">Reference proteome</keyword>
<dbReference type="AlphaFoldDB" id="A0A0R2JFX0"/>
<dbReference type="Proteomes" id="UP000051655">
    <property type="component" value="Unassembled WGS sequence"/>
</dbReference>
<dbReference type="STRING" id="1616.IV73_GL001150"/>
<dbReference type="InterPro" id="IPR001763">
    <property type="entry name" value="Rhodanese-like_dom"/>
</dbReference>
<dbReference type="CDD" id="cd00158">
    <property type="entry name" value="RHOD"/>
    <property type="match status" value="1"/>
</dbReference>
<dbReference type="PANTHER" id="PTHR43031:SF18">
    <property type="entry name" value="RHODANESE-RELATED SULFURTRANSFERASES"/>
    <property type="match status" value="1"/>
</dbReference>
<evidence type="ECO:0000313" key="2">
    <source>
        <dbReference type="EMBL" id="KRN74742.1"/>
    </source>
</evidence>
<protein>
    <recommendedName>
        <fullName evidence="1">Rhodanese domain-containing protein</fullName>
    </recommendedName>
</protein>
<dbReference type="PANTHER" id="PTHR43031">
    <property type="entry name" value="FAD-DEPENDENT OXIDOREDUCTASE"/>
    <property type="match status" value="1"/>
</dbReference>
<reference evidence="2 3" key="1">
    <citation type="journal article" date="2015" name="Genome Announc.">
        <title>Expanding the biotechnology potential of lactobacilli through comparative genomics of 213 strains and associated genera.</title>
        <authorList>
            <person name="Sun Z."/>
            <person name="Harris H.M."/>
            <person name="McCann A."/>
            <person name="Guo C."/>
            <person name="Argimon S."/>
            <person name="Zhang W."/>
            <person name="Yang X."/>
            <person name="Jeffery I.B."/>
            <person name="Cooney J.C."/>
            <person name="Kagawa T.F."/>
            <person name="Liu W."/>
            <person name="Song Y."/>
            <person name="Salvetti E."/>
            <person name="Wrobel A."/>
            <person name="Rasinkangas P."/>
            <person name="Parkhill J."/>
            <person name="Rea M.C."/>
            <person name="O'Sullivan O."/>
            <person name="Ritari J."/>
            <person name="Douillard F.P."/>
            <person name="Paul Ross R."/>
            <person name="Yang R."/>
            <person name="Briner A.E."/>
            <person name="Felis G.E."/>
            <person name="de Vos W.M."/>
            <person name="Barrangou R."/>
            <person name="Klaenhammer T.R."/>
            <person name="Caufield P.W."/>
            <person name="Cui Y."/>
            <person name="Zhang H."/>
            <person name="O'Toole P.W."/>
        </authorList>
    </citation>
    <scope>NUCLEOTIDE SEQUENCE [LARGE SCALE GENOMIC DNA]</scope>
    <source>
        <strain evidence="2 3">DSM 20593</strain>
    </source>
</reference>
<dbReference type="Gene3D" id="3.40.250.10">
    <property type="entry name" value="Rhodanese-like domain"/>
    <property type="match status" value="1"/>
</dbReference>